<evidence type="ECO:0000313" key="5">
    <source>
        <dbReference type="EMBL" id="EFH10924.1"/>
    </source>
</evidence>
<dbReference type="GO" id="GO:0030170">
    <property type="term" value="F:pyridoxal phosphate binding"/>
    <property type="evidence" value="ECO:0007669"/>
    <property type="project" value="InterPro"/>
</dbReference>
<organism evidence="5 6">
    <name type="scientific">Pseudoroseomonas cervicalis ATCC 49957</name>
    <dbReference type="NCBI Taxonomy" id="525371"/>
    <lineage>
        <taxon>Bacteria</taxon>
        <taxon>Pseudomonadati</taxon>
        <taxon>Pseudomonadota</taxon>
        <taxon>Alphaproteobacteria</taxon>
        <taxon>Acetobacterales</taxon>
        <taxon>Roseomonadaceae</taxon>
        <taxon>Roseomonas</taxon>
    </lineage>
</organism>
<feature type="domain" description="Aminotransferase class I/classII large" evidence="4">
    <location>
        <begin position="5"/>
        <end position="168"/>
    </location>
</feature>
<dbReference type="SUPFAM" id="SSF53383">
    <property type="entry name" value="PLP-dependent transferases"/>
    <property type="match status" value="1"/>
</dbReference>
<evidence type="ECO:0000256" key="1">
    <source>
        <dbReference type="ARBA" id="ARBA00001933"/>
    </source>
</evidence>
<protein>
    <recommendedName>
        <fullName evidence="3">Aminotransferase</fullName>
        <ecNumber evidence="3">2.6.1.-</ecNumber>
    </recommendedName>
</protein>
<dbReference type="Proteomes" id="UP000005324">
    <property type="component" value="Unassembled WGS sequence"/>
</dbReference>
<comment type="similarity">
    <text evidence="3">Belongs to the class-I pyridoxal-phosphate-dependent aminotransferase family.</text>
</comment>
<dbReference type="PANTHER" id="PTHR42885">
    <property type="entry name" value="HISTIDINOL-PHOSPHATE AMINOTRANSFERASE-RELATED"/>
    <property type="match status" value="1"/>
</dbReference>
<dbReference type="OrthoDB" id="9799304at2"/>
<sequence>PEAEAALRAAAAAAYGAASPEMVAAAPGTQLLIQLLPRLFPLPRLAILGPTYAEHAACWRAAGTVVEEVENLAALAQAPAALLCNPNNPDGRRLPPKEIRALADGVASRGGLLLVDEAFADLEPDMQGAAALLPHPALILLRSFGKSYGLAGLRLGFALAAPARAAAIRAALGP</sequence>
<comment type="caution">
    <text evidence="5">The sequence shown here is derived from an EMBL/GenBank/DDBJ whole genome shotgun (WGS) entry which is preliminary data.</text>
</comment>
<dbReference type="AlphaFoldDB" id="D5RP45"/>
<dbReference type="Pfam" id="PF00155">
    <property type="entry name" value="Aminotran_1_2"/>
    <property type="match status" value="1"/>
</dbReference>
<dbReference type="EMBL" id="ADVL01000606">
    <property type="protein sequence ID" value="EFH10924.1"/>
    <property type="molecule type" value="Genomic_DNA"/>
</dbReference>
<dbReference type="Gene3D" id="3.40.640.10">
    <property type="entry name" value="Type I PLP-dependent aspartate aminotransferase-like (Major domain)"/>
    <property type="match status" value="1"/>
</dbReference>
<keyword evidence="3" id="KW-0032">Aminotransferase</keyword>
<dbReference type="EC" id="2.6.1.-" evidence="3"/>
<feature type="non-terminal residue" evidence="5">
    <location>
        <position position="174"/>
    </location>
</feature>
<keyword evidence="3" id="KW-0808">Transferase</keyword>
<evidence type="ECO:0000259" key="4">
    <source>
        <dbReference type="Pfam" id="PF00155"/>
    </source>
</evidence>
<evidence type="ECO:0000256" key="3">
    <source>
        <dbReference type="RuleBase" id="RU000481"/>
    </source>
</evidence>
<evidence type="ECO:0000313" key="6">
    <source>
        <dbReference type="Proteomes" id="UP000005324"/>
    </source>
</evidence>
<dbReference type="RefSeq" id="WP_007006664.1">
    <property type="nucleotide sequence ID" value="NZ_GG771258.1"/>
</dbReference>
<feature type="non-terminal residue" evidence="5">
    <location>
        <position position="1"/>
    </location>
</feature>
<dbReference type="InterPro" id="IPR015424">
    <property type="entry name" value="PyrdxlP-dep_Trfase"/>
</dbReference>
<keyword evidence="2" id="KW-0663">Pyridoxal phosphate</keyword>
<dbReference type="InterPro" id="IPR004839">
    <property type="entry name" value="Aminotransferase_I/II_large"/>
</dbReference>
<dbReference type="PROSITE" id="PS00105">
    <property type="entry name" value="AA_TRANSFER_CLASS_1"/>
    <property type="match status" value="1"/>
</dbReference>
<dbReference type="InterPro" id="IPR004838">
    <property type="entry name" value="NHTrfase_class1_PyrdxlP-BS"/>
</dbReference>
<dbReference type="GO" id="GO:0008483">
    <property type="term" value="F:transaminase activity"/>
    <property type="evidence" value="ECO:0007669"/>
    <property type="project" value="UniProtKB-KW"/>
</dbReference>
<dbReference type="InterPro" id="IPR015421">
    <property type="entry name" value="PyrdxlP-dep_Trfase_major"/>
</dbReference>
<dbReference type="PANTHER" id="PTHR42885:SF1">
    <property type="entry name" value="THREONINE-PHOSPHATE DECARBOXYLASE"/>
    <property type="match status" value="1"/>
</dbReference>
<accession>D5RP45</accession>
<name>D5RP45_9PROT</name>
<comment type="cofactor">
    <cofactor evidence="1 3">
        <name>pyridoxal 5'-phosphate</name>
        <dbReference type="ChEBI" id="CHEBI:597326"/>
    </cofactor>
</comment>
<dbReference type="HOGENOM" id="CLU_1535803_0_0_5"/>
<proteinExistence type="inferred from homology"/>
<reference evidence="5 6" key="1">
    <citation type="submission" date="2010-04" db="EMBL/GenBank/DDBJ databases">
        <authorList>
            <person name="Qin X."/>
            <person name="Bachman B."/>
            <person name="Battles P."/>
            <person name="Bell A."/>
            <person name="Bess C."/>
            <person name="Bickham C."/>
            <person name="Chaboub L."/>
            <person name="Chen D."/>
            <person name="Coyle M."/>
            <person name="Deiros D.R."/>
            <person name="Dinh H."/>
            <person name="Forbes L."/>
            <person name="Fowler G."/>
            <person name="Francisco L."/>
            <person name="Fu Q."/>
            <person name="Gubbala S."/>
            <person name="Hale W."/>
            <person name="Han Y."/>
            <person name="Hemphill L."/>
            <person name="Highlander S.K."/>
            <person name="Hirani K."/>
            <person name="Hogues M."/>
            <person name="Jackson L."/>
            <person name="Jakkamsetti A."/>
            <person name="Javaid M."/>
            <person name="Jiang H."/>
            <person name="Korchina V."/>
            <person name="Kovar C."/>
            <person name="Lara F."/>
            <person name="Lee S."/>
            <person name="Mata R."/>
            <person name="Mathew T."/>
            <person name="Moen C."/>
            <person name="Morales K."/>
            <person name="Munidasa M."/>
            <person name="Nazareth L."/>
            <person name="Ngo R."/>
            <person name="Nguyen L."/>
            <person name="Okwuonu G."/>
            <person name="Ongeri F."/>
            <person name="Patil S."/>
            <person name="Petrosino J."/>
            <person name="Pham C."/>
            <person name="Pham P."/>
            <person name="Pu L.-L."/>
            <person name="Puazo M."/>
            <person name="Raj R."/>
            <person name="Reid J."/>
            <person name="Rouhana J."/>
            <person name="Saada N."/>
            <person name="Shang Y."/>
            <person name="Simmons D."/>
            <person name="Thornton R."/>
            <person name="Warren J."/>
            <person name="Weissenberger G."/>
            <person name="Zhang J."/>
            <person name="Zhang L."/>
            <person name="Zhou C."/>
            <person name="Zhu D."/>
            <person name="Muzny D."/>
            <person name="Worley K."/>
            <person name="Gibbs R."/>
        </authorList>
    </citation>
    <scope>NUCLEOTIDE SEQUENCE [LARGE SCALE GENOMIC DNA]</scope>
    <source>
        <strain evidence="5 6">ATCC 49957</strain>
    </source>
</reference>
<gene>
    <name evidence="5" type="ORF">HMPREF0731_2856</name>
</gene>
<keyword evidence="6" id="KW-1185">Reference proteome</keyword>
<evidence type="ECO:0000256" key="2">
    <source>
        <dbReference type="ARBA" id="ARBA00022898"/>
    </source>
</evidence>